<evidence type="ECO:0000259" key="2">
    <source>
        <dbReference type="Pfam" id="PF26589"/>
    </source>
</evidence>
<feature type="domain" description="DUF8186" evidence="2">
    <location>
        <begin position="88"/>
        <end position="268"/>
    </location>
</feature>
<keyword evidence="6" id="KW-1185">Reference proteome</keyword>
<name>A0AAE4F3S9_9EURY</name>
<dbReference type="InterPro" id="IPR058911">
    <property type="entry name" value="DUF8186_C"/>
</dbReference>
<dbReference type="Pfam" id="PF26590">
    <property type="entry name" value="DUF8186_M"/>
    <property type="match status" value="1"/>
</dbReference>
<dbReference type="Pfam" id="PF26589">
    <property type="entry name" value="DUF8186"/>
    <property type="match status" value="1"/>
</dbReference>
<proteinExistence type="predicted"/>
<dbReference type="Pfam" id="PF26591">
    <property type="entry name" value="DUF8186_C"/>
    <property type="match status" value="1"/>
</dbReference>
<dbReference type="RefSeq" id="WP_310898264.1">
    <property type="nucleotide sequence ID" value="NZ_JAMQOM010000025.1"/>
</dbReference>
<evidence type="ECO:0000256" key="1">
    <source>
        <dbReference type="SAM" id="MobiDB-lite"/>
    </source>
</evidence>
<gene>
    <name evidence="5" type="ORF">NDI54_20880</name>
</gene>
<dbReference type="InterPro" id="IPR058499">
    <property type="entry name" value="DUF8186"/>
</dbReference>
<evidence type="ECO:0000259" key="4">
    <source>
        <dbReference type="Pfam" id="PF26591"/>
    </source>
</evidence>
<evidence type="ECO:0000313" key="6">
    <source>
        <dbReference type="Proteomes" id="UP001253439"/>
    </source>
</evidence>
<dbReference type="AlphaFoldDB" id="A0AAE4F3S9"/>
<accession>A0AAE4F3S9</accession>
<comment type="caution">
    <text evidence="5">The sequence shown here is derived from an EMBL/GenBank/DDBJ whole genome shotgun (WGS) entry which is preliminary data.</text>
</comment>
<sequence length="563" mass="61903">MARHTLFRIVCLWAILGTALPVTGHPPETTDHGVNESAFQDLWSGDKERQTVATANAASSETLRHTSDVPLDAPPKAAERWNKRDIVEMPATNASRAIHPTGATRTNGTYLKDVGVAIAGVTPSTKAMVSEERQPLYIAPNGTVLGTVDYRVAVPAETDAPTRRTEWNITSHTIENVTLRMNGETVANTTTDNVVRLNYRNRSRNVSGTQPLTLRTTATVELTETIYEEKTVCKPVNGNRTCRDYWTQRVETHTETVTVEQKRQVSVYDPTLSGYRATYPNGDLGVVVFRSQPWYGLQLPSGEIRGVWRFYVARDTEWDTLTETDGETTTTHHSPVHPVQVYAYPIRTGTTQDAYRQITVLDSYGRTLQTPALDSSIALDSISGTYEGSFGIAARAPPDDSKQSVRAIGLVQRSPTRLSPETTANLPVNRSELRLTVHNTTADTVTVTVTLRDATTGAPIETATRDGYIQLDGQRVNTTANGTVQATIPRQGNAITATYRPDDWWRTTPGYVGDSTTVSTGGTVLRYVQILFTIGVQVGTLLLAGVLIDRIMGWGFWPPWRGL</sequence>
<evidence type="ECO:0000313" key="5">
    <source>
        <dbReference type="EMBL" id="MDS0223786.1"/>
    </source>
</evidence>
<protein>
    <submittedName>
        <fullName evidence="5">Uncharacterized protein</fullName>
    </submittedName>
</protein>
<feature type="region of interest" description="Disordered" evidence="1">
    <location>
        <begin position="56"/>
        <end position="77"/>
    </location>
</feature>
<dbReference type="EMBL" id="JAMQOM010000025">
    <property type="protein sequence ID" value="MDS0223786.1"/>
    <property type="molecule type" value="Genomic_DNA"/>
</dbReference>
<dbReference type="InterPro" id="IPR058910">
    <property type="entry name" value="DUF8186_M"/>
</dbReference>
<feature type="domain" description="DUF8186" evidence="4">
    <location>
        <begin position="428"/>
        <end position="518"/>
    </location>
</feature>
<feature type="domain" description="DUF8186" evidence="3">
    <location>
        <begin position="272"/>
        <end position="413"/>
    </location>
</feature>
<dbReference type="Proteomes" id="UP001253439">
    <property type="component" value="Unassembled WGS sequence"/>
</dbReference>
<reference evidence="5 6" key="1">
    <citation type="submission" date="2022-06" db="EMBL/GenBank/DDBJ databases">
        <title>Haloarcula sp. a new haloarchaeum isolate from saline soil.</title>
        <authorList>
            <person name="Strakova D."/>
            <person name="Galisteo C."/>
            <person name="Sanchez-Porro C."/>
            <person name="Ventosa A."/>
        </authorList>
    </citation>
    <scope>NUCLEOTIDE SEQUENCE [LARGE SCALE GENOMIC DNA]</scope>
    <source>
        <strain evidence="5 6">S1AR25-5A</strain>
    </source>
</reference>
<evidence type="ECO:0000259" key="3">
    <source>
        <dbReference type="Pfam" id="PF26590"/>
    </source>
</evidence>
<organism evidence="5 6">
    <name type="scientific">Haloarcula terrestris</name>
    <dbReference type="NCBI Taxonomy" id="2950533"/>
    <lineage>
        <taxon>Archaea</taxon>
        <taxon>Methanobacteriati</taxon>
        <taxon>Methanobacteriota</taxon>
        <taxon>Stenosarchaea group</taxon>
        <taxon>Halobacteria</taxon>
        <taxon>Halobacteriales</taxon>
        <taxon>Haloarculaceae</taxon>
        <taxon>Haloarcula</taxon>
    </lineage>
</organism>